<dbReference type="Gene3D" id="2.160.20.10">
    <property type="entry name" value="Single-stranded right-handed beta-helix, Pectin lyase-like"/>
    <property type="match status" value="1"/>
</dbReference>
<dbReference type="InterPro" id="IPR024535">
    <property type="entry name" value="RHGA/B-epi-like_pectate_lyase"/>
</dbReference>
<protein>
    <submittedName>
        <fullName evidence="4">Tail spike protein</fullName>
    </submittedName>
</protein>
<organism evidence="4">
    <name type="scientific">Serratia phage Kevin</name>
    <dbReference type="NCBI Taxonomy" id="3161161"/>
    <lineage>
        <taxon>Viruses</taxon>
        <taxon>Duplodnaviria</taxon>
        <taxon>Heunggongvirae</taxon>
        <taxon>Uroviricota</taxon>
        <taxon>Caudoviricetes</taxon>
        <taxon>Pantevenvirales</taxon>
        <taxon>Ackermannviridae</taxon>
        <taxon>Miltonvirus</taxon>
    </lineage>
</organism>
<dbReference type="InterPro" id="IPR011050">
    <property type="entry name" value="Pectin_lyase_fold/virulence"/>
</dbReference>
<dbReference type="InterPro" id="IPR012334">
    <property type="entry name" value="Pectin_lyas_fold"/>
</dbReference>
<evidence type="ECO:0000256" key="1">
    <source>
        <dbReference type="ARBA" id="ARBA00004328"/>
    </source>
</evidence>
<dbReference type="SUPFAM" id="SSF51126">
    <property type="entry name" value="Pectin lyase-like"/>
    <property type="match status" value="1"/>
</dbReference>
<name>A0AAU8L0E0_9CAUD</name>
<evidence type="ECO:0000259" key="3">
    <source>
        <dbReference type="Pfam" id="PF12708"/>
    </source>
</evidence>
<dbReference type="GO" id="GO:0051701">
    <property type="term" value="P:biological process involved in interaction with host"/>
    <property type="evidence" value="ECO:0007669"/>
    <property type="project" value="UniProtKB-ARBA"/>
</dbReference>
<keyword evidence="2" id="KW-0946">Virion</keyword>
<accession>A0AAU8L0E0</accession>
<dbReference type="GO" id="GO:0019058">
    <property type="term" value="P:viral life cycle"/>
    <property type="evidence" value="ECO:0007669"/>
    <property type="project" value="UniProtKB-ARBA"/>
</dbReference>
<reference evidence="4" key="1">
    <citation type="submission" date="2024-06" db="EMBL/GenBank/DDBJ databases">
        <authorList>
            <person name="Melgar S."/>
            <person name="Ryabinky S."/>
            <person name="Merugu K."/>
            <person name="Desisa B."/>
            <person name="Truong H."/>
            <person name="Jamal R."/>
            <person name="Sandhu A."/>
            <person name="Johnson A."/>
        </authorList>
    </citation>
    <scope>NUCLEOTIDE SEQUENCE</scope>
</reference>
<dbReference type="Gene3D" id="2.10.10.80">
    <property type="match status" value="1"/>
</dbReference>
<comment type="subcellular location">
    <subcellularLocation>
        <location evidence="1">Virion</location>
    </subcellularLocation>
</comment>
<proteinExistence type="predicted"/>
<dbReference type="Pfam" id="PF12708">
    <property type="entry name" value="Pect-lyase_RHGA_epim"/>
    <property type="match status" value="1"/>
</dbReference>
<feature type="domain" description="Rhamnogalacturonase A/B/Epimerase-like pectate lyase" evidence="3">
    <location>
        <begin position="488"/>
        <end position="563"/>
    </location>
</feature>
<dbReference type="GO" id="GO:0044423">
    <property type="term" value="C:virion component"/>
    <property type="evidence" value="ECO:0007669"/>
    <property type="project" value="UniProtKB-KW"/>
</dbReference>
<dbReference type="EMBL" id="PP869623">
    <property type="protein sequence ID" value="XCN27897.1"/>
    <property type="molecule type" value="Genomic_DNA"/>
</dbReference>
<sequence>MSTNQLRPKYPSGIEAQERSKFDKGIDTDGILNTGLIEHGPDAKMTVPEGNAVDDGLTSAIRFNPETDEFEGSYGDKSWRQLGGGGIRWIQADKNTPVHVAQTARGYLIDNRLGQSQIILPVVDRVGTIIAVADQFGKFATYPLTVKASGRKIYGQTDDMTISTNNVSATFTWSGEEQGWIITSGIGLGQGQVYNRTIFSEVLTSPTSFITVNHATEMVDLYVAGRRMAETRYTLADTGVALKEELPAGVEVQVIEYKPIQLTISDENSRLTTLEQQVQALKDGPIIWRFTSPAGGETVLNPGTAFTRCNIEINGIGLDTEDFGIVDNKIILQEPLGFDPVSGQGDRVKVTIGFDNEVGFEGYVSKQELKDEDGAKMVGTSLVSNLDDVVSGKVLQWAVGAKVTSPHQIIQYADKSYQYIGYLPRVVAGANPMSDGGVWSVANPAGVWVAVGDLSFAATIGAAGGAAMVGMKNGGNLQQAIGWVTPEQFGAKGDGIVDDINAINAAVATGMNVIFNASSTYLISGPIILPYTATWQNLFGNDAIIKAKSHFLMFQQKAFDGTVGVNTAYKNFYGIRGVGTAHAKSIYTQVVQSQFLRMTNGTATDCSAIGFCNGLSLMGNARVFNFYADDIRNAAIRGEGENNFLVGMYAGFIAGDVVLIKSNYSYYSNLFCEYAGVSPDDTEEPASLRDQGAMVSFAQDGQNAIGNVVDTCHCLNYGGAFAVFSGSYNKMTGSLYGGAFVESRRAKGAGNAIYMSGAYNMIADVQLDLVYSGVEMHTGSSHCSMGYITVEAKSGYGTYAISTNGTTTDCHIRGLHVKRGLTKSADAYLGTDGTNIGELKLENFTQPSSGASPVRVLGSNIIDRLYVSQSSTSATTFVNVTIQGNAQIRDLQIDGCLGNSLLVTAGAVPNLGNVQITPNPSSTVPPCVFSGSDTRVVGGLTIRGGTAVGQPRANGILWLGSYRGPSWARADSAAAGTVHYPDPVAHTL</sequence>
<evidence type="ECO:0000313" key="4">
    <source>
        <dbReference type="EMBL" id="XCN27897.1"/>
    </source>
</evidence>
<evidence type="ECO:0000256" key="2">
    <source>
        <dbReference type="ARBA" id="ARBA00022844"/>
    </source>
</evidence>